<sequence>MNQNNLSYYYITLKHIYTQTKPRTYIMVKHCMNHHHLHCLPSTKGVMHFTVPTSINTLPKANVLQTINTLIRILKCQLSLSTYISSAYYKANTSVQSISYSQRFCWLLTVAQENLFYPIPFFFFSII</sequence>
<accession>A0AAQ3PKV4</accession>
<geneLocation type="mitochondrion" evidence="1"/>
<keyword evidence="1" id="KW-0496">Mitochondrion</keyword>
<name>A0AAQ3PKV4_VIGMU</name>
<evidence type="ECO:0000313" key="1">
    <source>
        <dbReference type="EMBL" id="WVZ26977.1"/>
    </source>
</evidence>
<evidence type="ECO:0000313" key="2">
    <source>
        <dbReference type="Proteomes" id="UP001374535"/>
    </source>
</evidence>
<reference evidence="1 2" key="1">
    <citation type="journal article" date="2023" name="Life. Sci Alliance">
        <title>Evolutionary insights into 3D genome organization and epigenetic landscape of Vigna mungo.</title>
        <authorList>
            <person name="Junaid A."/>
            <person name="Singh B."/>
            <person name="Bhatia S."/>
        </authorList>
    </citation>
    <scope>NUCLEOTIDE SEQUENCE [LARGE SCALE GENOMIC DNA]</scope>
    <source>
        <strain evidence="1">Urdbean</strain>
    </source>
</reference>
<dbReference type="EMBL" id="CP144701">
    <property type="protein sequence ID" value="WVZ26977.1"/>
    <property type="molecule type" value="Genomic_DNA"/>
</dbReference>
<protein>
    <submittedName>
        <fullName evidence="1">Uncharacterized protein</fullName>
    </submittedName>
</protein>
<dbReference type="AlphaFoldDB" id="A0AAQ3PKV4"/>
<proteinExistence type="predicted"/>
<keyword evidence="2" id="KW-1185">Reference proteome</keyword>
<dbReference type="Proteomes" id="UP001374535">
    <property type="component" value="Mitochondrion MT"/>
</dbReference>
<organism evidence="1 2">
    <name type="scientific">Vigna mungo</name>
    <name type="common">Black gram</name>
    <name type="synonym">Phaseolus mungo</name>
    <dbReference type="NCBI Taxonomy" id="3915"/>
    <lineage>
        <taxon>Eukaryota</taxon>
        <taxon>Viridiplantae</taxon>
        <taxon>Streptophyta</taxon>
        <taxon>Embryophyta</taxon>
        <taxon>Tracheophyta</taxon>
        <taxon>Spermatophyta</taxon>
        <taxon>Magnoliopsida</taxon>
        <taxon>eudicotyledons</taxon>
        <taxon>Gunneridae</taxon>
        <taxon>Pentapetalae</taxon>
        <taxon>rosids</taxon>
        <taxon>fabids</taxon>
        <taxon>Fabales</taxon>
        <taxon>Fabaceae</taxon>
        <taxon>Papilionoideae</taxon>
        <taxon>50 kb inversion clade</taxon>
        <taxon>NPAAA clade</taxon>
        <taxon>indigoferoid/millettioid clade</taxon>
        <taxon>Phaseoleae</taxon>
        <taxon>Vigna</taxon>
    </lineage>
</organism>
<gene>
    <name evidence="1" type="ORF">V8G54_000017</name>
</gene>